<dbReference type="PANTHER" id="PTHR42928:SF5">
    <property type="entry name" value="BLR1237 PROTEIN"/>
    <property type="match status" value="1"/>
</dbReference>
<protein>
    <submittedName>
        <fullName evidence="3">Tripartite tricarboxylate transporter substrate binding protein</fullName>
    </submittedName>
</protein>
<dbReference type="SUPFAM" id="SSF53850">
    <property type="entry name" value="Periplasmic binding protein-like II"/>
    <property type="match status" value="1"/>
</dbReference>
<organism evidence="3 4">
    <name type="scientific">Pigmentiphaga soli</name>
    <dbReference type="NCBI Taxonomy" id="1007095"/>
    <lineage>
        <taxon>Bacteria</taxon>
        <taxon>Pseudomonadati</taxon>
        <taxon>Pseudomonadota</taxon>
        <taxon>Betaproteobacteria</taxon>
        <taxon>Burkholderiales</taxon>
        <taxon>Alcaligenaceae</taxon>
        <taxon>Pigmentiphaga</taxon>
    </lineage>
</organism>
<dbReference type="InterPro" id="IPR042100">
    <property type="entry name" value="Bug_dom1"/>
</dbReference>
<sequence>MNRSLLARLIAGATLGLAAVAGAHAQEFPTKPLRVIVPFGPGGVADVTARIVAEGLAAKLGKPVVIENMPSAGGITAATNVIRSDPDGHTLFLVSNQTAVSPSLFKKLPYDPLKQMTMVGMVGSFDIVLAVDQNSPLKTVKDAIEAAKKNPDRFNIGTIGVGSTQNLAAEMFRSSAGISSPTIPFKSSGDVISALRGNNIQALFETLPAVIGQIKSGNMRVLGVAAAKPNPLLPGVPLIKDTVPGYEAVSWNGFAAPAGVPAPVIAKLNTAIKEVVNDPVYQKKLVDQGLQPQTNSPQEFQAFLASEIAKWAKVIDTAKIEKQ</sequence>
<dbReference type="RefSeq" id="WP_345247814.1">
    <property type="nucleotide sequence ID" value="NZ_BAABFO010000005.1"/>
</dbReference>
<comment type="similarity">
    <text evidence="1">Belongs to the UPF0065 (bug) family.</text>
</comment>
<feature type="signal peptide" evidence="2">
    <location>
        <begin position="1"/>
        <end position="25"/>
    </location>
</feature>
<evidence type="ECO:0000256" key="1">
    <source>
        <dbReference type="ARBA" id="ARBA00006987"/>
    </source>
</evidence>
<keyword evidence="2" id="KW-0732">Signal</keyword>
<evidence type="ECO:0000313" key="4">
    <source>
        <dbReference type="Proteomes" id="UP001501671"/>
    </source>
</evidence>
<keyword evidence="4" id="KW-1185">Reference proteome</keyword>
<comment type="caution">
    <text evidence="3">The sequence shown here is derived from an EMBL/GenBank/DDBJ whole genome shotgun (WGS) entry which is preliminary data.</text>
</comment>
<dbReference type="PIRSF" id="PIRSF017082">
    <property type="entry name" value="YflP"/>
    <property type="match status" value="1"/>
</dbReference>
<dbReference type="CDD" id="cd13578">
    <property type="entry name" value="PBP2_Bug27"/>
    <property type="match status" value="1"/>
</dbReference>
<dbReference type="Pfam" id="PF03401">
    <property type="entry name" value="TctC"/>
    <property type="match status" value="1"/>
</dbReference>
<feature type="chain" id="PRO_5047438332" evidence="2">
    <location>
        <begin position="26"/>
        <end position="323"/>
    </location>
</feature>
<name>A0ABP8GQT6_9BURK</name>
<evidence type="ECO:0000256" key="2">
    <source>
        <dbReference type="SAM" id="SignalP"/>
    </source>
</evidence>
<dbReference type="InterPro" id="IPR005064">
    <property type="entry name" value="BUG"/>
</dbReference>
<reference evidence="4" key="1">
    <citation type="journal article" date="2019" name="Int. J. Syst. Evol. Microbiol.">
        <title>The Global Catalogue of Microorganisms (GCM) 10K type strain sequencing project: providing services to taxonomists for standard genome sequencing and annotation.</title>
        <authorList>
            <consortium name="The Broad Institute Genomics Platform"/>
            <consortium name="The Broad Institute Genome Sequencing Center for Infectious Disease"/>
            <person name="Wu L."/>
            <person name="Ma J."/>
        </authorList>
    </citation>
    <scope>NUCLEOTIDE SEQUENCE [LARGE SCALE GENOMIC DNA]</scope>
    <source>
        <strain evidence="4">JCM 17666</strain>
    </source>
</reference>
<gene>
    <name evidence="3" type="ORF">GCM10023144_14530</name>
</gene>
<proteinExistence type="inferred from homology"/>
<dbReference type="Proteomes" id="UP001501671">
    <property type="component" value="Unassembled WGS sequence"/>
</dbReference>
<dbReference type="PANTHER" id="PTHR42928">
    <property type="entry name" value="TRICARBOXYLATE-BINDING PROTEIN"/>
    <property type="match status" value="1"/>
</dbReference>
<dbReference type="Gene3D" id="3.40.190.10">
    <property type="entry name" value="Periplasmic binding protein-like II"/>
    <property type="match status" value="1"/>
</dbReference>
<evidence type="ECO:0000313" key="3">
    <source>
        <dbReference type="EMBL" id="GAA4328586.1"/>
    </source>
</evidence>
<dbReference type="Gene3D" id="3.40.190.150">
    <property type="entry name" value="Bordetella uptake gene, domain 1"/>
    <property type="match status" value="1"/>
</dbReference>
<accession>A0ABP8GQT6</accession>
<dbReference type="EMBL" id="BAABFO010000005">
    <property type="protein sequence ID" value="GAA4328586.1"/>
    <property type="molecule type" value="Genomic_DNA"/>
</dbReference>